<gene>
    <name evidence="13 15" type="primary">pheS</name>
    <name evidence="15" type="ORF">H9727_05835</name>
</gene>
<evidence type="ECO:0000256" key="1">
    <source>
        <dbReference type="ARBA" id="ARBA00004496"/>
    </source>
</evidence>
<dbReference type="EC" id="6.1.1.20" evidence="13"/>
<proteinExistence type="inferred from homology"/>
<dbReference type="InterPro" id="IPR004529">
    <property type="entry name" value="Phe-tRNA-synth_IIc_asu"/>
</dbReference>
<keyword evidence="9 13" id="KW-0460">Magnesium</keyword>
<evidence type="ECO:0000256" key="2">
    <source>
        <dbReference type="ARBA" id="ARBA00010207"/>
    </source>
</evidence>
<reference evidence="15" key="1">
    <citation type="journal article" date="2021" name="PeerJ">
        <title>Extensive microbial diversity within the chicken gut microbiome revealed by metagenomics and culture.</title>
        <authorList>
            <person name="Gilroy R."/>
            <person name="Ravi A."/>
            <person name="Getino M."/>
            <person name="Pursley I."/>
            <person name="Horton D.L."/>
            <person name="Alikhan N.F."/>
            <person name="Baker D."/>
            <person name="Gharbi K."/>
            <person name="Hall N."/>
            <person name="Watson M."/>
            <person name="Adriaenssens E.M."/>
            <person name="Foster-Nyarko E."/>
            <person name="Jarju S."/>
            <person name="Secka A."/>
            <person name="Antonio M."/>
            <person name="Oren A."/>
            <person name="Chaudhuri R.R."/>
            <person name="La Ragione R."/>
            <person name="Hildebrand F."/>
            <person name="Pallen M.J."/>
        </authorList>
    </citation>
    <scope>NUCLEOTIDE SEQUENCE</scope>
    <source>
        <strain evidence="15">CHK187-5294</strain>
    </source>
</reference>
<dbReference type="GO" id="GO:0000287">
    <property type="term" value="F:magnesium ion binding"/>
    <property type="evidence" value="ECO:0007669"/>
    <property type="project" value="UniProtKB-UniRule"/>
</dbReference>
<keyword evidence="5 13" id="KW-0436">Ligase</keyword>
<comment type="catalytic activity">
    <reaction evidence="12 13">
        <text>tRNA(Phe) + L-phenylalanine + ATP = L-phenylalanyl-tRNA(Phe) + AMP + diphosphate + H(+)</text>
        <dbReference type="Rhea" id="RHEA:19413"/>
        <dbReference type="Rhea" id="RHEA-COMP:9668"/>
        <dbReference type="Rhea" id="RHEA-COMP:9699"/>
        <dbReference type="ChEBI" id="CHEBI:15378"/>
        <dbReference type="ChEBI" id="CHEBI:30616"/>
        <dbReference type="ChEBI" id="CHEBI:33019"/>
        <dbReference type="ChEBI" id="CHEBI:58095"/>
        <dbReference type="ChEBI" id="CHEBI:78442"/>
        <dbReference type="ChEBI" id="CHEBI:78531"/>
        <dbReference type="ChEBI" id="CHEBI:456215"/>
        <dbReference type="EC" id="6.1.1.20"/>
    </reaction>
</comment>
<dbReference type="InterPro" id="IPR002319">
    <property type="entry name" value="Phenylalanyl-tRNA_Synthase"/>
</dbReference>
<keyword evidence="7 13" id="KW-0547">Nucleotide-binding</keyword>
<dbReference type="NCBIfam" id="TIGR00468">
    <property type="entry name" value="pheS"/>
    <property type="match status" value="1"/>
</dbReference>
<evidence type="ECO:0000256" key="12">
    <source>
        <dbReference type="ARBA" id="ARBA00049255"/>
    </source>
</evidence>
<comment type="similarity">
    <text evidence="2 13">Belongs to the class-II aminoacyl-tRNA synthetase family. Phe-tRNA synthetase alpha subunit type 1 subfamily.</text>
</comment>
<dbReference type="Gene3D" id="3.30.930.10">
    <property type="entry name" value="Bira Bifunctional Protein, Domain 2"/>
    <property type="match status" value="1"/>
</dbReference>
<keyword evidence="10 13" id="KW-0648">Protein biosynthesis</keyword>
<dbReference type="Pfam" id="PF01409">
    <property type="entry name" value="tRNA-synt_2d"/>
    <property type="match status" value="1"/>
</dbReference>
<evidence type="ECO:0000256" key="4">
    <source>
        <dbReference type="ARBA" id="ARBA00022490"/>
    </source>
</evidence>
<dbReference type="GO" id="GO:0005737">
    <property type="term" value="C:cytoplasm"/>
    <property type="evidence" value="ECO:0007669"/>
    <property type="project" value="UniProtKB-SubCell"/>
</dbReference>
<feature type="domain" description="Aminoacyl-transfer RNA synthetases class-II family profile" evidence="14">
    <location>
        <begin position="115"/>
        <end position="339"/>
    </location>
</feature>
<evidence type="ECO:0000256" key="6">
    <source>
        <dbReference type="ARBA" id="ARBA00022723"/>
    </source>
</evidence>
<dbReference type="InterPro" id="IPR010978">
    <property type="entry name" value="tRNA-bd_arm"/>
</dbReference>
<comment type="cofactor">
    <cofactor evidence="13">
        <name>Mg(2+)</name>
        <dbReference type="ChEBI" id="CHEBI:18420"/>
    </cofactor>
    <text evidence="13">Binds 2 magnesium ions per tetramer.</text>
</comment>
<evidence type="ECO:0000256" key="13">
    <source>
        <dbReference type="HAMAP-Rule" id="MF_00281"/>
    </source>
</evidence>
<keyword evidence="4 13" id="KW-0963">Cytoplasm</keyword>
<dbReference type="GO" id="GO:0140096">
    <property type="term" value="F:catalytic activity, acting on a protein"/>
    <property type="evidence" value="ECO:0007669"/>
    <property type="project" value="UniProtKB-ARBA"/>
</dbReference>
<comment type="caution">
    <text evidence="15">The sequence shown here is derived from an EMBL/GenBank/DDBJ whole genome shotgun (WGS) entry which is preliminary data.</text>
</comment>
<dbReference type="GO" id="GO:0005524">
    <property type="term" value="F:ATP binding"/>
    <property type="evidence" value="ECO:0007669"/>
    <property type="project" value="UniProtKB-UniRule"/>
</dbReference>
<name>A0A9D2CZK9_9FIRM</name>
<evidence type="ECO:0000256" key="5">
    <source>
        <dbReference type="ARBA" id="ARBA00022598"/>
    </source>
</evidence>
<evidence type="ECO:0000256" key="8">
    <source>
        <dbReference type="ARBA" id="ARBA00022840"/>
    </source>
</evidence>
<dbReference type="EMBL" id="DXCL01000031">
    <property type="protein sequence ID" value="HIZ03790.1"/>
    <property type="molecule type" value="Genomic_DNA"/>
</dbReference>
<sequence length="342" mass="38880">MQEHIEKIRADITAGIEAAKSGTRQELFELKMKYLGKTGEISALSKGMRDVPAEDRPAMGKLVSEVRAWAEKQFEETEALLKKKELEARYKSERVDVTMPARFIETGTQHPVSLVKKEIVECFDGMGFEIFEGPEIEKDYYNFQALNIPADHPARDMQDTFFVTEELLLRSQTSSGQIRVMENKKPPIKILSPGRVYRSDSDATHSPMFHQMEGLVVDKGITLCDLKGILDEFARRMFTAETKTRLRPSYFPFTEPSVEVDLSCHNCGGKGCRICKGTGWIEILGAGMVNRRVLENCGIDPDEYTGFAFGMGLERIAMIKYGINDMRYLFENDVRLLKQFKD</sequence>
<keyword evidence="8 13" id="KW-0067">ATP-binding</keyword>
<dbReference type="HAMAP" id="MF_00281">
    <property type="entry name" value="Phe_tRNA_synth_alpha1"/>
    <property type="match status" value="1"/>
</dbReference>
<feature type="binding site" evidence="13">
    <location>
        <position position="255"/>
    </location>
    <ligand>
        <name>Mg(2+)</name>
        <dbReference type="ChEBI" id="CHEBI:18420"/>
        <note>shared with beta subunit</note>
    </ligand>
</feature>
<protein>
    <recommendedName>
        <fullName evidence="13">Phenylalanine--tRNA ligase alpha subunit</fullName>
        <ecNumber evidence="13">6.1.1.20</ecNumber>
    </recommendedName>
    <alternativeName>
        <fullName evidence="13">Phenylalanyl-tRNA synthetase alpha subunit</fullName>
        <shortName evidence="13">PheRS</shortName>
    </alternativeName>
</protein>
<keyword evidence="11 13" id="KW-0030">Aminoacyl-tRNA synthetase</keyword>
<dbReference type="PROSITE" id="PS50862">
    <property type="entry name" value="AA_TRNA_LIGASE_II"/>
    <property type="match status" value="1"/>
</dbReference>
<dbReference type="PANTHER" id="PTHR11538:SF41">
    <property type="entry name" value="PHENYLALANINE--TRNA LIGASE, MITOCHONDRIAL"/>
    <property type="match status" value="1"/>
</dbReference>
<dbReference type="PANTHER" id="PTHR11538">
    <property type="entry name" value="PHENYLALANYL-TRNA SYNTHETASE"/>
    <property type="match status" value="1"/>
</dbReference>
<dbReference type="InterPro" id="IPR004188">
    <property type="entry name" value="Phe-tRNA_ligase_II_N"/>
</dbReference>
<dbReference type="SUPFAM" id="SSF55681">
    <property type="entry name" value="Class II aaRS and biotin synthetases"/>
    <property type="match status" value="1"/>
</dbReference>
<dbReference type="FunFam" id="3.30.930.10:FF:000003">
    <property type="entry name" value="Phenylalanine--tRNA ligase alpha subunit"/>
    <property type="match status" value="1"/>
</dbReference>
<dbReference type="GO" id="GO:0016740">
    <property type="term" value="F:transferase activity"/>
    <property type="evidence" value="ECO:0007669"/>
    <property type="project" value="UniProtKB-ARBA"/>
</dbReference>
<dbReference type="InterPro" id="IPR045864">
    <property type="entry name" value="aa-tRNA-synth_II/BPL/LPL"/>
</dbReference>
<reference evidence="15" key="2">
    <citation type="submission" date="2021-04" db="EMBL/GenBank/DDBJ databases">
        <authorList>
            <person name="Gilroy R."/>
        </authorList>
    </citation>
    <scope>NUCLEOTIDE SEQUENCE</scope>
    <source>
        <strain evidence="15">CHK187-5294</strain>
    </source>
</reference>
<dbReference type="Pfam" id="PF02912">
    <property type="entry name" value="Phe_tRNA-synt_N"/>
    <property type="match status" value="1"/>
</dbReference>
<dbReference type="InterPro" id="IPR022911">
    <property type="entry name" value="Phe_tRNA_ligase_alpha1_bac"/>
</dbReference>
<accession>A0A9D2CZK9</accession>
<dbReference type="GO" id="GO:0004826">
    <property type="term" value="F:phenylalanine-tRNA ligase activity"/>
    <property type="evidence" value="ECO:0007669"/>
    <property type="project" value="UniProtKB-UniRule"/>
</dbReference>
<keyword evidence="6 13" id="KW-0479">Metal-binding</keyword>
<dbReference type="CDD" id="cd00496">
    <property type="entry name" value="PheRS_alpha_core"/>
    <property type="match status" value="1"/>
</dbReference>
<evidence type="ECO:0000313" key="15">
    <source>
        <dbReference type="EMBL" id="HIZ03790.1"/>
    </source>
</evidence>
<dbReference type="InterPro" id="IPR006195">
    <property type="entry name" value="aa-tRNA-synth_II"/>
</dbReference>
<evidence type="ECO:0000256" key="7">
    <source>
        <dbReference type="ARBA" id="ARBA00022741"/>
    </source>
</evidence>
<dbReference type="SUPFAM" id="SSF46589">
    <property type="entry name" value="tRNA-binding arm"/>
    <property type="match status" value="1"/>
</dbReference>
<evidence type="ECO:0000256" key="11">
    <source>
        <dbReference type="ARBA" id="ARBA00023146"/>
    </source>
</evidence>
<evidence type="ECO:0000256" key="9">
    <source>
        <dbReference type="ARBA" id="ARBA00022842"/>
    </source>
</evidence>
<dbReference type="AlphaFoldDB" id="A0A9D2CZK9"/>
<dbReference type="GO" id="GO:0000049">
    <property type="term" value="F:tRNA binding"/>
    <property type="evidence" value="ECO:0007669"/>
    <property type="project" value="InterPro"/>
</dbReference>
<evidence type="ECO:0000259" key="14">
    <source>
        <dbReference type="PROSITE" id="PS50862"/>
    </source>
</evidence>
<comment type="subcellular location">
    <subcellularLocation>
        <location evidence="1 13">Cytoplasm</location>
    </subcellularLocation>
</comment>
<dbReference type="GO" id="GO:0006432">
    <property type="term" value="P:phenylalanyl-tRNA aminoacylation"/>
    <property type="evidence" value="ECO:0007669"/>
    <property type="project" value="UniProtKB-UniRule"/>
</dbReference>
<evidence type="ECO:0000313" key="16">
    <source>
        <dbReference type="Proteomes" id="UP000824132"/>
    </source>
</evidence>
<evidence type="ECO:0000256" key="3">
    <source>
        <dbReference type="ARBA" id="ARBA00011209"/>
    </source>
</evidence>
<evidence type="ECO:0000256" key="10">
    <source>
        <dbReference type="ARBA" id="ARBA00022917"/>
    </source>
</evidence>
<comment type="subunit">
    <text evidence="3 13">Tetramer of two alpha and two beta subunits.</text>
</comment>
<organism evidence="15 16">
    <name type="scientific">Candidatus Borkfalkia avistercoris</name>
    <dbReference type="NCBI Taxonomy" id="2838504"/>
    <lineage>
        <taxon>Bacteria</taxon>
        <taxon>Bacillati</taxon>
        <taxon>Bacillota</taxon>
        <taxon>Clostridia</taxon>
        <taxon>Christensenellales</taxon>
        <taxon>Christensenellaceae</taxon>
        <taxon>Candidatus Borkfalkia</taxon>
    </lineage>
</organism>
<dbReference type="Proteomes" id="UP000824132">
    <property type="component" value="Unassembled WGS sequence"/>
</dbReference>